<reference evidence="3" key="3">
    <citation type="submission" date="2025-08" db="UniProtKB">
        <authorList>
            <consortium name="RefSeq"/>
        </authorList>
    </citation>
    <scope>IDENTIFICATION</scope>
    <source>
        <strain evidence="3">NI907</strain>
    </source>
</reference>
<dbReference type="AlphaFoldDB" id="A0A6P8AV42"/>
<dbReference type="RefSeq" id="XP_030978786.1">
    <property type="nucleotide sequence ID" value="XM_031128834.1"/>
</dbReference>
<accession>A0A6P8AV42</accession>
<dbReference type="GeneID" id="41963742"/>
<gene>
    <name evidence="3" type="ORF">PgNI_08844</name>
</gene>
<evidence type="ECO:0000313" key="3">
    <source>
        <dbReference type="RefSeq" id="XP_030978786.1"/>
    </source>
</evidence>
<sequence length="82" mass="9031">MPSSERRGGGGGGSDGYGYGYVMLWVLRGPFGGLFLCQQRTCCCFLLIQVVKGTKVKVRWSSKEKQNKPDSKMGLPRLDCLP</sequence>
<feature type="region of interest" description="Disordered" evidence="1">
    <location>
        <begin position="61"/>
        <end position="82"/>
    </location>
</feature>
<dbReference type="KEGG" id="pgri:PgNI_08844"/>
<dbReference type="Proteomes" id="UP000515153">
    <property type="component" value="Chromosome V"/>
</dbReference>
<protein>
    <submittedName>
        <fullName evidence="3">Uncharacterized protein</fullName>
    </submittedName>
</protein>
<evidence type="ECO:0000256" key="1">
    <source>
        <dbReference type="SAM" id="MobiDB-lite"/>
    </source>
</evidence>
<proteinExistence type="predicted"/>
<keyword evidence="2" id="KW-1185">Reference proteome</keyword>
<reference evidence="2 3" key="1">
    <citation type="journal article" date="2019" name="Mol. Biol. Evol.">
        <title>Blast fungal genomes show frequent chromosomal changes, gene gains and losses, and effector gene turnover.</title>
        <authorList>
            <person name="Gomez Luciano L.B."/>
            <person name="Jason Tsai I."/>
            <person name="Chuma I."/>
            <person name="Tosa Y."/>
            <person name="Chen Y.H."/>
            <person name="Li J.Y."/>
            <person name="Li M.Y."/>
            <person name="Jade Lu M.Y."/>
            <person name="Nakayashiki H."/>
            <person name="Li W.H."/>
        </authorList>
    </citation>
    <scope>NUCLEOTIDE SEQUENCE [LARGE SCALE GENOMIC DNA]</scope>
    <source>
        <strain evidence="2 3">NI907</strain>
    </source>
</reference>
<reference evidence="3" key="2">
    <citation type="submission" date="2019-10" db="EMBL/GenBank/DDBJ databases">
        <authorList>
            <consortium name="NCBI Genome Project"/>
        </authorList>
    </citation>
    <scope>NUCLEOTIDE SEQUENCE</scope>
    <source>
        <strain evidence="3">NI907</strain>
    </source>
</reference>
<name>A0A6P8AV42_PYRGI</name>
<feature type="compositionally biased region" description="Basic and acidic residues" evidence="1">
    <location>
        <begin position="61"/>
        <end position="71"/>
    </location>
</feature>
<organism evidence="2 3">
    <name type="scientific">Pyricularia grisea</name>
    <name type="common">Crabgrass-specific blast fungus</name>
    <name type="synonym">Magnaporthe grisea</name>
    <dbReference type="NCBI Taxonomy" id="148305"/>
    <lineage>
        <taxon>Eukaryota</taxon>
        <taxon>Fungi</taxon>
        <taxon>Dikarya</taxon>
        <taxon>Ascomycota</taxon>
        <taxon>Pezizomycotina</taxon>
        <taxon>Sordariomycetes</taxon>
        <taxon>Sordariomycetidae</taxon>
        <taxon>Magnaporthales</taxon>
        <taxon>Pyriculariaceae</taxon>
        <taxon>Pyricularia</taxon>
    </lineage>
</organism>
<evidence type="ECO:0000313" key="2">
    <source>
        <dbReference type="Proteomes" id="UP000515153"/>
    </source>
</evidence>